<feature type="transmembrane region" description="Helical" evidence="2">
    <location>
        <begin position="176"/>
        <end position="199"/>
    </location>
</feature>
<evidence type="ECO:0000313" key="3">
    <source>
        <dbReference type="EMBL" id="MBB5262943.1"/>
    </source>
</evidence>
<feature type="transmembrane region" description="Helical" evidence="2">
    <location>
        <begin position="292"/>
        <end position="311"/>
    </location>
</feature>
<feature type="compositionally biased region" description="Low complexity" evidence="1">
    <location>
        <begin position="72"/>
        <end position="84"/>
    </location>
</feature>
<accession>A0A7W8M3D4</accession>
<keyword evidence="2" id="KW-0472">Membrane</keyword>
<feature type="region of interest" description="Disordered" evidence="1">
    <location>
        <begin position="28"/>
        <end position="137"/>
    </location>
</feature>
<evidence type="ECO:0000313" key="4">
    <source>
        <dbReference type="Proteomes" id="UP000543642"/>
    </source>
</evidence>
<keyword evidence="2" id="KW-1133">Transmembrane helix</keyword>
<dbReference type="EMBL" id="JACHFW010000001">
    <property type="protein sequence ID" value="MBB5262943.1"/>
    <property type="molecule type" value="Genomic_DNA"/>
</dbReference>
<feature type="transmembrane region" description="Helical" evidence="2">
    <location>
        <begin position="264"/>
        <end position="286"/>
    </location>
</feature>
<organism evidence="3 4">
    <name type="scientific">Catenibacillus scindens</name>
    <dbReference type="NCBI Taxonomy" id="673271"/>
    <lineage>
        <taxon>Bacteria</taxon>
        <taxon>Bacillati</taxon>
        <taxon>Bacillota</taxon>
        <taxon>Clostridia</taxon>
        <taxon>Lachnospirales</taxon>
        <taxon>Lachnospiraceae</taxon>
        <taxon>Catenibacillus</taxon>
    </lineage>
</organism>
<feature type="transmembrane region" description="Helical" evidence="2">
    <location>
        <begin position="331"/>
        <end position="356"/>
    </location>
</feature>
<gene>
    <name evidence="3" type="ORF">HNP82_000037</name>
</gene>
<keyword evidence="4" id="KW-1185">Reference proteome</keyword>
<dbReference type="Proteomes" id="UP000543642">
    <property type="component" value="Unassembled WGS sequence"/>
</dbReference>
<comment type="caution">
    <text evidence="3">The sequence shown here is derived from an EMBL/GenBank/DDBJ whole genome shotgun (WGS) entry which is preliminary data.</text>
</comment>
<reference evidence="3 4" key="1">
    <citation type="submission" date="2020-08" db="EMBL/GenBank/DDBJ databases">
        <title>Genomic Encyclopedia of Type Strains, Phase IV (KMG-IV): sequencing the most valuable type-strain genomes for metagenomic binning, comparative biology and taxonomic classification.</title>
        <authorList>
            <person name="Goeker M."/>
        </authorList>
    </citation>
    <scope>NUCLEOTIDE SEQUENCE [LARGE SCALE GENOMIC DNA]</scope>
    <source>
        <strain evidence="3 4">DSM 106146</strain>
    </source>
</reference>
<protein>
    <recommendedName>
        <fullName evidence="5">Yip1 domain-containing protein</fullName>
    </recommendedName>
</protein>
<proteinExistence type="predicted"/>
<name>A0A7W8M3D4_9FIRM</name>
<sequence>MAFCAKCGTPLNDAGQCPNCGYVLPKNDPPAQPENKAADETVVLGNSGENSPENMGAAPGSGMYAGQSSPAPNGQPGYGMPNGYNYGGQGGPQGYGGPNGQPGYGPQGYGGPNGQPGYGPQGYGGPNGQPYYGGQPYVNRQPSEFGSNLAKWFLGIFTKNPVEVFDKAGSSKSPVWVIYMLVYAFFGALTLACSVGGLIDVIGDIGSLDIIEELFDHASFVAALVTFFGGFIFYVAMTFLISLTVWVLLLIAGKKISFWSACNVSMVAYIPVILASALSFICSFTFPTAVLALFVSSIASIATVILLYCAVDRLCGGEKRMFWPYLAAQAILKIVTVIVAVILIFIFVIILSAIIAGTSSYYYRMW</sequence>
<dbReference type="AlphaFoldDB" id="A0A7W8M3D4"/>
<evidence type="ECO:0000256" key="1">
    <source>
        <dbReference type="SAM" id="MobiDB-lite"/>
    </source>
</evidence>
<evidence type="ECO:0000256" key="2">
    <source>
        <dbReference type="SAM" id="Phobius"/>
    </source>
</evidence>
<feature type="transmembrane region" description="Helical" evidence="2">
    <location>
        <begin position="219"/>
        <end position="252"/>
    </location>
</feature>
<dbReference type="RefSeq" id="WP_183770135.1">
    <property type="nucleotide sequence ID" value="NZ_JACHFW010000001.1"/>
</dbReference>
<keyword evidence="2" id="KW-0812">Transmembrane</keyword>
<feature type="compositionally biased region" description="Low complexity" evidence="1">
    <location>
        <begin position="128"/>
        <end position="137"/>
    </location>
</feature>
<feature type="compositionally biased region" description="Gly residues" evidence="1">
    <location>
        <begin position="85"/>
        <end position="127"/>
    </location>
</feature>
<evidence type="ECO:0008006" key="5">
    <source>
        <dbReference type="Google" id="ProtNLM"/>
    </source>
</evidence>